<proteinExistence type="predicted"/>
<dbReference type="AlphaFoldDB" id="A0A830HZW6"/>
<evidence type="ECO:0000256" key="1">
    <source>
        <dbReference type="SAM" id="MobiDB-lite"/>
    </source>
</evidence>
<evidence type="ECO:0000313" key="2">
    <source>
        <dbReference type="EMBL" id="GHP12165.1"/>
    </source>
</evidence>
<protein>
    <submittedName>
        <fullName evidence="2">Uncharacterized protein</fullName>
    </submittedName>
</protein>
<reference evidence="2" key="1">
    <citation type="submission" date="2020-10" db="EMBL/GenBank/DDBJ databases">
        <title>Unveiling of a novel bifunctional photoreceptor, Dualchrome1, isolated from a cosmopolitan green alga.</title>
        <authorList>
            <person name="Suzuki S."/>
            <person name="Kawachi M."/>
        </authorList>
    </citation>
    <scope>NUCLEOTIDE SEQUENCE</scope>
    <source>
        <strain evidence="2">NIES 2893</strain>
    </source>
</reference>
<keyword evidence="3" id="KW-1185">Reference proteome</keyword>
<comment type="caution">
    <text evidence="2">The sequence shown here is derived from an EMBL/GenBank/DDBJ whole genome shotgun (WGS) entry which is preliminary data.</text>
</comment>
<sequence length="506" mass="55377">MALASVRGSALPLHRYAAAAALPLSVNSGRPPGRRRAPRQGPHQHACLVALLVLCSCGLLWSTLSPSSSSSSSSGSSAFVETPLALKLRWPDADDSEPVEARYDVRGQESAANPRGAADVESEETRTRGSAGVAQQLRGDVEGYDRDKLSDASIESRQTDSSFDREAEAREEEDSLPTLMSSSHATIHDTQEGARASAAVDEEDCRGRLDMMVDVLVPTVPRRNGERYLEQVINKWTSEAASGRRHVGKIFVVFDSVTHPSHSVLDDVIVKTKRVERVDYKNVGPVQDLRPNSAEPANFYDNFRPNSHERMQTEMVLRGIERIAANGTAPLVLLTEDDFLPCEHFVRDLLEDIARIPNDFTSYRCSMGLGCLLIQRKDLLAFVAWTRANVAVSKIDTLSSIFFAKEDTRNFPGKFAAGSAHLDGASHFGSARRNYVKKELRTIHIGISSSFGVAHAKISTAIAGQCGQEYDTSSPVEAPDGTFPDKFDARRCKDHFASPCHELLVV</sequence>
<dbReference type="EMBL" id="BNJQ01000039">
    <property type="protein sequence ID" value="GHP12165.1"/>
    <property type="molecule type" value="Genomic_DNA"/>
</dbReference>
<gene>
    <name evidence="2" type="ORF">PPROV_001089300</name>
</gene>
<feature type="region of interest" description="Disordered" evidence="1">
    <location>
        <begin position="103"/>
        <end position="182"/>
    </location>
</feature>
<dbReference type="Proteomes" id="UP000660262">
    <property type="component" value="Unassembled WGS sequence"/>
</dbReference>
<accession>A0A830HZW6</accession>
<evidence type="ECO:0000313" key="3">
    <source>
        <dbReference type="Proteomes" id="UP000660262"/>
    </source>
</evidence>
<feature type="compositionally biased region" description="Basic and acidic residues" evidence="1">
    <location>
        <begin position="139"/>
        <end position="150"/>
    </location>
</feature>
<organism evidence="2 3">
    <name type="scientific">Pycnococcus provasolii</name>
    <dbReference type="NCBI Taxonomy" id="41880"/>
    <lineage>
        <taxon>Eukaryota</taxon>
        <taxon>Viridiplantae</taxon>
        <taxon>Chlorophyta</taxon>
        <taxon>Pseudoscourfieldiophyceae</taxon>
        <taxon>Pseudoscourfieldiales</taxon>
        <taxon>Pycnococcaceae</taxon>
        <taxon>Pycnococcus</taxon>
    </lineage>
</organism>
<name>A0A830HZW6_9CHLO</name>